<dbReference type="Proteomes" id="UP001159364">
    <property type="component" value="Linkage Group LG11"/>
</dbReference>
<sequence>MIYTFGLTLVPVFKGLNGQVHEDRGNEETIYKVNCPWHSPDIKAVKMRPLEEGSSVVSYRVINFITATAAAAAPQPALRKEFYLTQGRMLINTWKLLFLYSSSLGNYAKNVRRWMDSTVR</sequence>
<reference evidence="1 2" key="1">
    <citation type="submission" date="2021-09" db="EMBL/GenBank/DDBJ databases">
        <title>Genomic insights and catalytic innovation underlie evolution of tropane alkaloids biosynthesis.</title>
        <authorList>
            <person name="Wang Y.-J."/>
            <person name="Tian T."/>
            <person name="Huang J.-P."/>
            <person name="Huang S.-X."/>
        </authorList>
    </citation>
    <scope>NUCLEOTIDE SEQUENCE [LARGE SCALE GENOMIC DNA]</scope>
    <source>
        <strain evidence="1">KIB-2018</strain>
        <tissue evidence="1">Leaf</tissue>
    </source>
</reference>
<evidence type="ECO:0000313" key="2">
    <source>
        <dbReference type="Proteomes" id="UP001159364"/>
    </source>
</evidence>
<dbReference type="AlphaFoldDB" id="A0AAV8SD72"/>
<gene>
    <name evidence="1" type="ORF">K2173_013904</name>
</gene>
<proteinExistence type="predicted"/>
<dbReference type="EMBL" id="JAIWQS010000011">
    <property type="protein sequence ID" value="KAJ8749989.1"/>
    <property type="molecule type" value="Genomic_DNA"/>
</dbReference>
<evidence type="ECO:0000313" key="1">
    <source>
        <dbReference type="EMBL" id="KAJ8749989.1"/>
    </source>
</evidence>
<accession>A0AAV8SD72</accession>
<organism evidence="1 2">
    <name type="scientific">Erythroxylum novogranatense</name>
    <dbReference type="NCBI Taxonomy" id="1862640"/>
    <lineage>
        <taxon>Eukaryota</taxon>
        <taxon>Viridiplantae</taxon>
        <taxon>Streptophyta</taxon>
        <taxon>Embryophyta</taxon>
        <taxon>Tracheophyta</taxon>
        <taxon>Spermatophyta</taxon>
        <taxon>Magnoliopsida</taxon>
        <taxon>eudicotyledons</taxon>
        <taxon>Gunneridae</taxon>
        <taxon>Pentapetalae</taxon>
        <taxon>rosids</taxon>
        <taxon>fabids</taxon>
        <taxon>Malpighiales</taxon>
        <taxon>Erythroxylaceae</taxon>
        <taxon>Erythroxylum</taxon>
    </lineage>
</organism>
<comment type="caution">
    <text evidence="1">The sequence shown here is derived from an EMBL/GenBank/DDBJ whole genome shotgun (WGS) entry which is preliminary data.</text>
</comment>
<name>A0AAV8SD72_9ROSI</name>
<protein>
    <submittedName>
        <fullName evidence="1">Uncharacterized protein</fullName>
    </submittedName>
</protein>
<keyword evidence="2" id="KW-1185">Reference proteome</keyword>